<keyword evidence="4 6" id="KW-0238">DNA-binding</keyword>
<keyword evidence="5 6" id="KW-0804">Transcription</keyword>
<comment type="caution">
    <text evidence="9">The sequence shown here is derived from an EMBL/GenBank/DDBJ whole genome shotgun (WGS) entry which is preliminary data.</text>
</comment>
<dbReference type="PANTHER" id="PTHR43133">
    <property type="entry name" value="RNA POLYMERASE ECF-TYPE SIGMA FACTO"/>
    <property type="match status" value="1"/>
</dbReference>
<keyword evidence="10" id="KW-1185">Reference proteome</keyword>
<evidence type="ECO:0000256" key="2">
    <source>
        <dbReference type="ARBA" id="ARBA00023015"/>
    </source>
</evidence>
<dbReference type="SUPFAM" id="SSF88659">
    <property type="entry name" value="Sigma3 and sigma4 domains of RNA polymerase sigma factors"/>
    <property type="match status" value="1"/>
</dbReference>
<dbReference type="InterPro" id="IPR007627">
    <property type="entry name" value="RNA_pol_sigma70_r2"/>
</dbReference>
<dbReference type="GO" id="GO:0016987">
    <property type="term" value="F:sigma factor activity"/>
    <property type="evidence" value="ECO:0007669"/>
    <property type="project" value="UniProtKB-KW"/>
</dbReference>
<dbReference type="Gene3D" id="1.10.10.10">
    <property type="entry name" value="Winged helix-like DNA-binding domain superfamily/Winged helix DNA-binding domain"/>
    <property type="match status" value="1"/>
</dbReference>
<dbReference type="InterPro" id="IPR013325">
    <property type="entry name" value="RNA_pol_sigma_r2"/>
</dbReference>
<dbReference type="InterPro" id="IPR039425">
    <property type="entry name" value="RNA_pol_sigma-70-like"/>
</dbReference>
<feature type="domain" description="RNA polymerase sigma-70 region 2" evidence="7">
    <location>
        <begin position="6"/>
        <end position="67"/>
    </location>
</feature>
<dbReference type="Pfam" id="PF08281">
    <property type="entry name" value="Sigma70_r4_2"/>
    <property type="match status" value="1"/>
</dbReference>
<dbReference type="InterPro" id="IPR036388">
    <property type="entry name" value="WH-like_DNA-bd_sf"/>
</dbReference>
<evidence type="ECO:0000256" key="1">
    <source>
        <dbReference type="ARBA" id="ARBA00010641"/>
    </source>
</evidence>
<keyword evidence="3 6" id="KW-0731">Sigma factor</keyword>
<dbReference type="GO" id="GO:0003677">
    <property type="term" value="F:DNA binding"/>
    <property type="evidence" value="ECO:0007669"/>
    <property type="project" value="UniProtKB-KW"/>
</dbReference>
<evidence type="ECO:0000313" key="9">
    <source>
        <dbReference type="EMBL" id="MBB3021121.1"/>
    </source>
</evidence>
<dbReference type="Proteomes" id="UP000532010">
    <property type="component" value="Unassembled WGS sequence"/>
</dbReference>
<feature type="domain" description="RNA polymerase sigma factor 70 region 4 type 2" evidence="8">
    <location>
        <begin position="95"/>
        <end position="145"/>
    </location>
</feature>
<evidence type="ECO:0000259" key="8">
    <source>
        <dbReference type="Pfam" id="PF08281"/>
    </source>
</evidence>
<evidence type="ECO:0000256" key="4">
    <source>
        <dbReference type="ARBA" id="ARBA00023125"/>
    </source>
</evidence>
<evidence type="ECO:0000256" key="3">
    <source>
        <dbReference type="ARBA" id="ARBA00023082"/>
    </source>
</evidence>
<dbReference type="CDD" id="cd06171">
    <property type="entry name" value="Sigma70_r4"/>
    <property type="match status" value="1"/>
</dbReference>
<evidence type="ECO:0000256" key="5">
    <source>
        <dbReference type="ARBA" id="ARBA00023163"/>
    </source>
</evidence>
<gene>
    <name evidence="9" type="ORF">FHR70_004211</name>
</gene>
<dbReference type="Pfam" id="PF04542">
    <property type="entry name" value="Sigma70_r2"/>
    <property type="match status" value="1"/>
</dbReference>
<dbReference type="AlphaFoldDB" id="A0A7W4VQD1"/>
<sequence length="173" mass="19102">MLAAIPHLRAFAISLSGSVDRADDLVQGALLKGLTHLDKFQPGTSMQAWLFTILRNDFLTQVRRGKREVEDPEGSWAEKVAVMPDQGARLDFTDMLKALGKLPVDQREALLLVSAEGLSYEDAARICGTNIGTIKSRINRARNRLAELMKFDADDDLGPDRLVRAALFMHASP</sequence>
<dbReference type="SUPFAM" id="SSF88946">
    <property type="entry name" value="Sigma2 domain of RNA polymerase sigma factors"/>
    <property type="match status" value="1"/>
</dbReference>
<proteinExistence type="inferred from homology"/>
<dbReference type="Gene3D" id="1.10.1740.10">
    <property type="match status" value="1"/>
</dbReference>
<protein>
    <recommendedName>
        <fullName evidence="6">RNA polymerase sigma factor</fullName>
    </recommendedName>
</protein>
<evidence type="ECO:0000256" key="6">
    <source>
        <dbReference type="RuleBase" id="RU000716"/>
    </source>
</evidence>
<dbReference type="InterPro" id="IPR014284">
    <property type="entry name" value="RNA_pol_sigma-70_dom"/>
</dbReference>
<comment type="similarity">
    <text evidence="1 6">Belongs to the sigma-70 factor family. ECF subfamily.</text>
</comment>
<dbReference type="GO" id="GO:0006352">
    <property type="term" value="P:DNA-templated transcription initiation"/>
    <property type="evidence" value="ECO:0007669"/>
    <property type="project" value="InterPro"/>
</dbReference>
<name>A0A7W4VQD1_9HYPH</name>
<dbReference type="InterPro" id="IPR013249">
    <property type="entry name" value="RNA_pol_sigma70_r4_t2"/>
</dbReference>
<dbReference type="NCBIfam" id="TIGR02937">
    <property type="entry name" value="sigma70-ECF"/>
    <property type="match status" value="1"/>
</dbReference>
<dbReference type="InterPro" id="IPR000838">
    <property type="entry name" value="RNA_pol_sigma70_ECF_CS"/>
</dbReference>
<dbReference type="EMBL" id="JACHWB010000007">
    <property type="protein sequence ID" value="MBB3021121.1"/>
    <property type="molecule type" value="Genomic_DNA"/>
</dbReference>
<reference evidence="9 10" key="1">
    <citation type="submission" date="2020-08" db="EMBL/GenBank/DDBJ databases">
        <title>The Agave Microbiome: Exploring the role of microbial communities in plant adaptations to desert environments.</title>
        <authorList>
            <person name="Partida-Martinez L.P."/>
        </authorList>
    </citation>
    <scope>NUCLEOTIDE SEQUENCE [LARGE SCALE GENOMIC DNA]</scope>
    <source>
        <strain evidence="9 10">AT3.9</strain>
    </source>
</reference>
<evidence type="ECO:0000313" key="10">
    <source>
        <dbReference type="Proteomes" id="UP000532010"/>
    </source>
</evidence>
<dbReference type="PANTHER" id="PTHR43133:SF25">
    <property type="entry name" value="RNA POLYMERASE SIGMA FACTOR RFAY-RELATED"/>
    <property type="match status" value="1"/>
</dbReference>
<dbReference type="InterPro" id="IPR013324">
    <property type="entry name" value="RNA_pol_sigma_r3/r4-like"/>
</dbReference>
<accession>A0A7W4VQD1</accession>
<keyword evidence="2 6" id="KW-0805">Transcription regulation</keyword>
<dbReference type="PROSITE" id="PS01063">
    <property type="entry name" value="SIGMA70_ECF"/>
    <property type="match status" value="1"/>
</dbReference>
<organism evidence="9 10">
    <name type="scientific">Microvirga lupini</name>
    <dbReference type="NCBI Taxonomy" id="420324"/>
    <lineage>
        <taxon>Bacteria</taxon>
        <taxon>Pseudomonadati</taxon>
        <taxon>Pseudomonadota</taxon>
        <taxon>Alphaproteobacteria</taxon>
        <taxon>Hyphomicrobiales</taxon>
        <taxon>Methylobacteriaceae</taxon>
        <taxon>Microvirga</taxon>
    </lineage>
</organism>
<evidence type="ECO:0000259" key="7">
    <source>
        <dbReference type="Pfam" id="PF04542"/>
    </source>
</evidence>